<keyword evidence="1 3" id="KW-0378">Hydrolase</keyword>
<dbReference type="PANTHER" id="PTHR43674">
    <property type="entry name" value="NITRILASE C965.09-RELATED"/>
    <property type="match status" value="1"/>
</dbReference>
<dbReference type="STRING" id="563176.SAMN04488090_4407"/>
<evidence type="ECO:0000313" key="4">
    <source>
        <dbReference type="Proteomes" id="UP000198901"/>
    </source>
</evidence>
<dbReference type="GO" id="GO:0016811">
    <property type="term" value="F:hydrolase activity, acting on carbon-nitrogen (but not peptide) bonds, in linear amides"/>
    <property type="evidence" value="ECO:0007669"/>
    <property type="project" value="TreeGrafter"/>
</dbReference>
<dbReference type="Gene3D" id="3.60.110.10">
    <property type="entry name" value="Carbon-nitrogen hydrolase"/>
    <property type="match status" value="1"/>
</dbReference>
<evidence type="ECO:0000313" key="3">
    <source>
        <dbReference type="EMBL" id="SDM87127.1"/>
    </source>
</evidence>
<accession>A0A1G9WRQ2</accession>
<dbReference type="Proteomes" id="UP000198901">
    <property type="component" value="Unassembled WGS sequence"/>
</dbReference>
<feature type="domain" description="CN hydrolase" evidence="2">
    <location>
        <begin position="66"/>
        <end position="280"/>
    </location>
</feature>
<name>A0A1G9WRQ2_9BACT</name>
<dbReference type="InterPro" id="IPR036526">
    <property type="entry name" value="C-N_Hydrolase_sf"/>
</dbReference>
<dbReference type="InterPro" id="IPR003010">
    <property type="entry name" value="C-N_Hydrolase"/>
</dbReference>
<dbReference type="EMBL" id="FNGS01000010">
    <property type="protein sequence ID" value="SDM87127.1"/>
    <property type="molecule type" value="Genomic_DNA"/>
</dbReference>
<dbReference type="OrthoDB" id="9811121at2"/>
<dbReference type="RefSeq" id="WP_093207915.1">
    <property type="nucleotide sequence ID" value="NZ_FNGS01000010.1"/>
</dbReference>
<dbReference type="InterPro" id="IPR050345">
    <property type="entry name" value="Aliph_Amidase/BUP"/>
</dbReference>
<reference evidence="3 4" key="1">
    <citation type="submission" date="2016-10" db="EMBL/GenBank/DDBJ databases">
        <authorList>
            <person name="de Groot N.N."/>
        </authorList>
    </citation>
    <scope>NUCLEOTIDE SEQUENCE [LARGE SCALE GENOMIC DNA]</scope>
    <source>
        <strain evidence="3 4">DSM 21668</strain>
    </source>
</reference>
<dbReference type="AlphaFoldDB" id="A0A1G9WRQ2"/>
<sequence>MLKRTVLGLACTLFLAWVVYVIWANKDRNMGLPPADVQFRSFTEVGRDSGRGNLVGIQPYMLPVDYSSEEAFFQKLNGYFSEARKKGWLKAKSIVVLPEYLGTWLVVAGEKKEVYATPHLTEAVKMLAYSNFFTYMSSVMQAPKEIGDRTSYAIMTMKAGDMANIYQQTFSRLAGNYDVTIVAGSIVLPEPTVKERKLALDSGPLYSVSGVFTPDGSLSGLVRKSFLSPREQLFIVPGKADNNPVIHTPAGKLAVLINQDSWFPQSYKNIRKQQANLIAVPAYLKYKNQLGVTWDGYEGHPTPADAVADVNKITEKEAWDKFSFGTRGPAEAEVKKGIAVFLRGDLWDLGTDGSTLMLSDSLSYGKRNEGAGLSCIWL</sequence>
<proteinExistence type="predicted"/>
<protein>
    <submittedName>
        <fullName evidence="3">Carbon-nitrogen hydrolase</fullName>
    </submittedName>
</protein>
<dbReference type="PANTHER" id="PTHR43674:SF13">
    <property type="entry name" value="CN HYDROLASE DOMAIN-CONTAINING PROTEIN"/>
    <property type="match status" value="1"/>
</dbReference>
<dbReference type="SUPFAM" id="SSF56317">
    <property type="entry name" value="Carbon-nitrogen hydrolase"/>
    <property type="match status" value="1"/>
</dbReference>
<dbReference type="Pfam" id="PF00795">
    <property type="entry name" value="CN_hydrolase"/>
    <property type="match status" value="1"/>
</dbReference>
<gene>
    <name evidence="3" type="ORF">SAMN04488090_4407</name>
</gene>
<evidence type="ECO:0000256" key="1">
    <source>
        <dbReference type="ARBA" id="ARBA00022801"/>
    </source>
</evidence>
<evidence type="ECO:0000259" key="2">
    <source>
        <dbReference type="Pfam" id="PF00795"/>
    </source>
</evidence>
<keyword evidence="4" id="KW-1185">Reference proteome</keyword>
<organism evidence="3 4">
    <name type="scientific">Siphonobacter aquaeclarae</name>
    <dbReference type="NCBI Taxonomy" id="563176"/>
    <lineage>
        <taxon>Bacteria</taxon>
        <taxon>Pseudomonadati</taxon>
        <taxon>Bacteroidota</taxon>
        <taxon>Cytophagia</taxon>
        <taxon>Cytophagales</taxon>
        <taxon>Cytophagaceae</taxon>
        <taxon>Siphonobacter</taxon>
    </lineage>
</organism>